<evidence type="ECO:0000313" key="2">
    <source>
        <dbReference type="Proteomes" id="UP000234328"/>
    </source>
</evidence>
<dbReference type="Proteomes" id="UP000234328">
    <property type="component" value="Unassembled WGS sequence"/>
</dbReference>
<dbReference type="InterPro" id="IPR007434">
    <property type="entry name" value="FemAB-like"/>
</dbReference>
<dbReference type="RefSeq" id="WP_102068486.1">
    <property type="nucleotide sequence ID" value="NZ_PDNV01000002.1"/>
</dbReference>
<gene>
    <name evidence="1" type="ORF">CR155_02825</name>
</gene>
<dbReference type="EMBL" id="PDNV01000002">
    <property type="protein sequence ID" value="PLC55162.1"/>
    <property type="molecule type" value="Genomic_DNA"/>
</dbReference>
<accession>A0A2N4UJG2</accession>
<proteinExistence type="predicted"/>
<dbReference type="OrthoDB" id="9776898at2"/>
<dbReference type="InterPro" id="IPR016181">
    <property type="entry name" value="Acyl_CoA_acyltransferase"/>
</dbReference>
<dbReference type="PANTHER" id="PTHR47017:SF1">
    <property type="entry name" value="ACYL-COA"/>
    <property type="match status" value="1"/>
</dbReference>
<name>A0A2N4UJG2_9BURK</name>
<reference evidence="1 2" key="1">
    <citation type="submission" date="2017-10" db="EMBL/GenBank/DDBJ databases">
        <title>Two draft genome sequences of Pusillimonas sp. strains isolated from a nitrate- and radionuclide-contaminated groundwater in Russia.</title>
        <authorList>
            <person name="Grouzdev D.S."/>
            <person name="Tourova T.P."/>
            <person name="Goeva M.A."/>
            <person name="Babich T.L."/>
            <person name="Sokolova D.S."/>
            <person name="Abdullin R."/>
            <person name="Poltaraus A.B."/>
            <person name="Toshchakov S.V."/>
            <person name="Nazina T.N."/>
        </authorList>
    </citation>
    <scope>NUCLEOTIDE SEQUENCE [LARGE SCALE GENOMIC DNA]</scope>
    <source>
        <strain evidence="1 2">JR1/69-2-13</strain>
    </source>
</reference>
<dbReference type="AlphaFoldDB" id="A0A2N4UJG2"/>
<evidence type="ECO:0000313" key="1">
    <source>
        <dbReference type="EMBL" id="PLC55162.1"/>
    </source>
</evidence>
<dbReference type="PANTHER" id="PTHR47017">
    <property type="entry name" value="ACYL-COA"/>
    <property type="match status" value="1"/>
</dbReference>
<keyword evidence="1" id="KW-0808">Transferase</keyword>
<organism evidence="1 2">
    <name type="scientific">Pollutimonas nitritireducens</name>
    <dbReference type="NCBI Taxonomy" id="2045209"/>
    <lineage>
        <taxon>Bacteria</taxon>
        <taxon>Pseudomonadati</taxon>
        <taxon>Pseudomonadota</taxon>
        <taxon>Betaproteobacteria</taxon>
        <taxon>Burkholderiales</taxon>
        <taxon>Alcaligenaceae</taxon>
        <taxon>Pollutimonas</taxon>
    </lineage>
</organism>
<dbReference type="Pfam" id="PF04339">
    <property type="entry name" value="FemAB_like"/>
    <property type="match status" value="1"/>
</dbReference>
<protein>
    <submittedName>
        <fullName evidence="1">GNAT family N-acetyltransferase</fullName>
    </submittedName>
</protein>
<keyword evidence="2" id="KW-1185">Reference proteome</keyword>
<dbReference type="Gene3D" id="3.40.630.30">
    <property type="match status" value="1"/>
</dbReference>
<comment type="caution">
    <text evidence="1">The sequence shown here is derived from an EMBL/GenBank/DDBJ whole genome shotgun (WGS) entry which is preliminary data.</text>
</comment>
<sequence length="380" mass="43374">MVPTFTLTRNLQDINAEQWNGLSQDHPLVSHAFLLALDQTGCASPATGWAPHYLLLHRGDKLEGAMPLYVKSHSRGEYVFDYAWARAFERHGLAYYPKLLSAIPFTPVPGPRLLAATHDDRVRLARKAIEITEENGISSLHILFPSDEDRAALAQAGFMFRENVQFHWFNKGYCNMDDFLSTLSQQKRKKIKQDRKKATQANIDFRWLQGRQIDGPALDFFYRCYHQTYMEHGNAPYLSKEFFSALLSSMPQNLALVVAEQRGRPIASALNMRSKTRLFGRYWGSTQYVPGLHFETCYMQAIEFCIEHGVQVFEGGAQGEHKLSRGMLPVKTSSAHWIRDQRYAQAIADFLAEETPAVMTYFNELQDHSPYKKAQGPTDV</sequence>
<dbReference type="SUPFAM" id="SSF55729">
    <property type="entry name" value="Acyl-CoA N-acyltransferases (Nat)"/>
    <property type="match status" value="1"/>
</dbReference>
<dbReference type="GO" id="GO:0016740">
    <property type="term" value="F:transferase activity"/>
    <property type="evidence" value="ECO:0007669"/>
    <property type="project" value="UniProtKB-KW"/>
</dbReference>